<comment type="subcellular location">
    <subcellularLocation>
        <location evidence="1 14">Cell membrane</location>
        <topology evidence="1 14">Multi-pass membrane protein</topology>
    </subcellularLocation>
</comment>
<organism evidence="19 20">
    <name type="scientific">Stieleria maiorica</name>
    <dbReference type="NCBI Taxonomy" id="2795974"/>
    <lineage>
        <taxon>Bacteria</taxon>
        <taxon>Pseudomonadati</taxon>
        <taxon>Planctomycetota</taxon>
        <taxon>Planctomycetia</taxon>
        <taxon>Pirellulales</taxon>
        <taxon>Pirellulaceae</taxon>
        <taxon>Stieleria</taxon>
    </lineage>
</organism>
<dbReference type="PANTHER" id="PTHR39188">
    <property type="entry name" value="MEMBRANE-ASSOCIATED ZINC METALLOPROTEASE M50B"/>
    <property type="match status" value="1"/>
</dbReference>
<dbReference type="PROSITE" id="PS51371">
    <property type="entry name" value="CBS"/>
    <property type="match status" value="1"/>
</dbReference>
<dbReference type="InterPro" id="IPR008915">
    <property type="entry name" value="Peptidase_M50"/>
</dbReference>
<feature type="binding site" evidence="16">
    <location>
        <position position="58"/>
    </location>
    <ligand>
        <name>Zn(2+)</name>
        <dbReference type="ChEBI" id="CHEBI:29105"/>
        <note>catalytic</note>
    </ligand>
</feature>
<gene>
    <name evidence="19" type="primary">rip3_2</name>
    <name evidence="19" type="ORF">Mal15_17370</name>
</gene>
<keyword evidence="10 14" id="KW-1133">Transmembrane helix</keyword>
<evidence type="ECO:0000256" key="16">
    <source>
        <dbReference type="PIRSR" id="PIRSR006404-2"/>
    </source>
</evidence>
<dbReference type="PANTHER" id="PTHR39188:SF3">
    <property type="entry name" value="STAGE IV SPORULATION PROTEIN FB"/>
    <property type="match status" value="1"/>
</dbReference>
<proteinExistence type="inferred from homology"/>
<feature type="transmembrane region" description="Helical" evidence="14">
    <location>
        <begin position="196"/>
        <end position="214"/>
    </location>
</feature>
<dbReference type="GO" id="GO:0006508">
    <property type="term" value="P:proteolysis"/>
    <property type="evidence" value="ECO:0007669"/>
    <property type="project" value="UniProtKB-KW"/>
</dbReference>
<feature type="transmembrane region" description="Helical" evidence="14">
    <location>
        <begin position="12"/>
        <end position="31"/>
    </location>
</feature>
<dbReference type="Gene3D" id="3.10.580.10">
    <property type="entry name" value="CBS-domain"/>
    <property type="match status" value="1"/>
</dbReference>
<evidence type="ECO:0000256" key="12">
    <source>
        <dbReference type="ARBA" id="ARBA00023122"/>
    </source>
</evidence>
<dbReference type="GO" id="GO:0005886">
    <property type="term" value="C:plasma membrane"/>
    <property type="evidence" value="ECO:0007669"/>
    <property type="project" value="UniProtKB-SubCell"/>
</dbReference>
<dbReference type="InterPro" id="IPR016483">
    <property type="entry name" value="UCP006404_Pept_M50_CBS"/>
</dbReference>
<feature type="domain" description="CBS" evidence="18">
    <location>
        <begin position="256"/>
        <end position="313"/>
    </location>
</feature>
<feature type="transmembrane region" description="Helical" evidence="14">
    <location>
        <begin position="98"/>
        <end position="122"/>
    </location>
</feature>
<evidence type="ECO:0000256" key="1">
    <source>
        <dbReference type="ARBA" id="ARBA00004651"/>
    </source>
</evidence>
<dbReference type="AlphaFoldDB" id="A0A5B9MDZ1"/>
<keyword evidence="5 14" id="KW-0812">Transmembrane</keyword>
<feature type="binding site" evidence="16">
    <location>
        <position position="178"/>
    </location>
    <ligand>
        <name>Zn(2+)</name>
        <dbReference type="ChEBI" id="CHEBI:29105"/>
        <note>catalytic</note>
    </ligand>
</feature>
<dbReference type="Pfam" id="PF02163">
    <property type="entry name" value="Peptidase_M50"/>
    <property type="match status" value="1"/>
</dbReference>
<keyword evidence="7" id="KW-0677">Repeat</keyword>
<comment type="cofactor">
    <cofactor evidence="14 16">
        <name>Zn(2+)</name>
        <dbReference type="ChEBI" id="CHEBI:29105"/>
    </cofactor>
    <text evidence="14 16">Binds 1 zinc ion per subunit.</text>
</comment>
<evidence type="ECO:0000313" key="19">
    <source>
        <dbReference type="EMBL" id="QEF97695.1"/>
    </source>
</evidence>
<dbReference type="GO" id="GO:0046872">
    <property type="term" value="F:metal ion binding"/>
    <property type="evidence" value="ECO:0007669"/>
    <property type="project" value="UniProtKB-UniRule"/>
</dbReference>
<keyword evidence="4 14" id="KW-0645">Protease</keyword>
<evidence type="ECO:0000256" key="3">
    <source>
        <dbReference type="ARBA" id="ARBA00022475"/>
    </source>
</evidence>
<dbReference type="PIRSF" id="PIRSF006404">
    <property type="entry name" value="UCP006404_Pept_M50_CBS"/>
    <property type="match status" value="1"/>
</dbReference>
<feature type="transmembrane region" description="Helical" evidence="14">
    <location>
        <begin position="153"/>
        <end position="175"/>
    </location>
</feature>
<dbReference type="InterPro" id="IPR000644">
    <property type="entry name" value="CBS_dom"/>
</dbReference>
<sequence length="373" mass="40536">MWRRRLKLGTYFRIGVYVHWSFALLVAYVAYAGYQDGVVGTVFGVTLLLGMFLCVTLHEYGHALMARRFGIETMDITLFPIGGVARLMKIPRIPWQEFLVAVAGPAVNVVIVLFLAAVLFVFSGFGLPSLGELVTQPDAIDRYIETLNSPTPLGYLMSMMLVNTALILFNMIPAFPMDGGRVLRSILAMGIEYRRATRIASYIGVVCAVVMGSLALYNGVVTAGLIAVFICYAGLSEARQVDAIEPLRDLTIRDAMLHQPPFLTMETELGELLPTLRSCPTTAVPVVGLDDFVVGILALEDVSAALREGADPTTTVGQLARHDAPILSPEESLESVVTRPLDGCRQFAVADDRGRLVGLLDLDTLRVRSGLVG</sequence>
<dbReference type="RefSeq" id="WP_147867341.1">
    <property type="nucleotide sequence ID" value="NZ_CP036264.1"/>
</dbReference>
<evidence type="ECO:0000256" key="8">
    <source>
        <dbReference type="ARBA" id="ARBA00022801"/>
    </source>
</evidence>
<feature type="active site" evidence="15">
    <location>
        <position position="59"/>
    </location>
</feature>
<evidence type="ECO:0000256" key="7">
    <source>
        <dbReference type="ARBA" id="ARBA00022737"/>
    </source>
</evidence>
<evidence type="ECO:0000256" key="4">
    <source>
        <dbReference type="ARBA" id="ARBA00022670"/>
    </source>
</evidence>
<evidence type="ECO:0000256" key="6">
    <source>
        <dbReference type="ARBA" id="ARBA00022723"/>
    </source>
</evidence>
<comment type="similarity">
    <text evidence="2 14">Belongs to the peptidase M50B family.</text>
</comment>
<protein>
    <recommendedName>
        <fullName evidence="14">Zinc metalloprotease</fullName>
    </recommendedName>
</protein>
<feature type="transmembrane region" description="Helical" evidence="14">
    <location>
        <begin position="37"/>
        <end position="58"/>
    </location>
</feature>
<evidence type="ECO:0000256" key="10">
    <source>
        <dbReference type="ARBA" id="ARBA00022989"/>
    </source>
</evidence>
<accession>A0A5B9MDZ1</accession>
<keyword evidence="13 14" id="KW-0472">Membrane</keyword>
<evidence type="ECO:0000256" key="9">
    <source>
        <dbReference type="ARBA" id="ARBA00022833"/>
    </source>
</evidence>
<dbReference type="Pfam" id="PF00571">
    <property type="entry name" value="CBS"/>
    <property type="match status" value="2"/>
</dbReference>
<evidence type="ECO:0000256" key="17">
    <source>
        <dbReference type="PROSITE-ProRule" id="PRU00703"/>
    </source>
</evidence>
<dbReference type="EMBL" id="CP036264">
    <property type="protein sequence ID" value="QEF97695.1"/>
    <property type="molecule type" value="Genomic_DNA"/>
</dbReference>
<keyword evidence="20" id="KW-1185">Reference proteome</keyword>
<evidence type="ECO:0000256" key="5">
    <source>
        <dbReference type="ARBA" id="ARBA00022692"/>
    </source>
</evidence>
<dbReference type="GO" id="GO:0008237">
    <property type="term" value="F:metallopeptidase activity"/>
    <property type="evidence" value="ECO:0007669"/>
    <property type="project" value="UniProtKB-UniRule"/>
</dbReference>
<reference evidence="19 20" key="1">
    <citation type="submission" date="2019-02" db="EMBL/GenBank/DDBJ databases">
        <title>Planctomycetal bacteria perform biofilm scaping via a novel small molecule.</title>
        <authorList>
            <person name="Jeske O."/>
            <person name="Boedeker C."/>
            <person name="Wiegand S."/>
            <person name="Breitling P."/>
            <person name="Kallscheuer N."/>
            <person name="Jogler M."/>
            <person name="Rohde M."/>
            <person name="Petersen J."/>
            <person name="Medema M.H."/>
            <person name="Surup F."/>
            <person name="Jogler C."/>
        </authorList>
    </citation>
    <scope>NUCLEOTIDE SEQUENCE [LARGE SCALE GENOMIC DNA]</scope>
    <source>
        <strain evidence="19 20">Mal15</strain>
    </source>
</reference>
<evidence type="ECO:0000256" key="14">
    <source>
        <dbReference type="PIRNR" id="PIRNR006404"/>
    </source>
</evidence>
<evidence type="ECO:0000256" key="11">
    <source>
        <dbReference type="ARBA" id="ARBA00023049"/>
    </source>
</evidence>
<name>A0A5B9MDZ1_9BACT</name>
<keyword evidence="6 14" id="KW-0479">Metal-binding</keyword>
<evidence type="ECO:0000313" key="20">
    <source>
        <dbReference type="Proteomes" id="UP000321353"/>
    </source>
</evidence>
<keyword evidence="9 14" id="KW-0862">Zinc</keyword>
<keyword evidence="8 14" id="KW-0378">Hydrolase</keyword>
<feature type="binding site" evidence="16">
    <location>
        <position position="62"/>
    </location>
    <ligand>
        <name>Zn(2+)</name>
        <dbReference type="ChEBI" id="CHEBI:29105"/>
        <note>catalytic</note>
    </ligand>
</feature>
<evidence type="ECO:0000256" key="15">
    <source>
        <dbReference type="PIRSR" id="PIRSR006404-1"/>
    </source>
</evidence>
<keyword evidence="3 14" id="KW-1003">Cell membrane</keyword>
<dbReference type="InterPro" id="IPR046342">
    <property type="entry name" value="CBS_dom_sf"/>
</dbReference>
<dbReference type="Proteomes" id="UP000321353">
    <property type="component" value="Chromosome"/>
</dbReference>
<keyword evidence="12 17" id="KW-0129">CBS domain</keyword>
<dbReference type="SUPFAM" id="SSF54631">
    <property type="entry name" value="CBS-domain pair"/>
    <property type="match status" value="1"/>
</dbReference>
<keyword evidence="11 14" id="KW-0482">Metalloprotease</keyword>
<evidence type="ECO:0000256" key="13">
    <source>
        <dbReference type="ARBA" id="ARBA00023136"/>
    </source>
</evidence>
<dbReference type="CDD" id="cd02205">
    <property type="entry name" value="CBS_pair_SF"/>
    <property type="match status" value="1"/>
</dbReference>
<evidence type="ECO:0000256" key="2">
    <source>
        <dbReference type="ARBA" id="ARBA00007931"/>
    </source>
</evidence>
<evidence type="ECO:0000259" key="18">
    <source>
        <dbReference type="PROSITE" id="PS51371"/>
    </source>
</evidence>
<dbReference type="KEGG" id="smam:Mal15_17370"/>
<dbReference type="CDD" id="cd06164">
    <property type="entry name" value="S2P-M50_SpoIVFB_CBS"/>
    <property type="match status" value="1"/>
</dbReference>